<comment type="similarity">
    <text evidence="1">Belongs to the CFA/CMAS family.</text>
</comment>
<keyword evidence="5" id="KW-0443">Lipid metabolism</keyword>
<dbReference type="GO" id="GO:0032259">
    <property type="term" value="P:methylation"/>
    <property type="evidence" value="ECO:0007669"/>
    <property type="project" value="UniProtKB-KW"/>
</dbReference>
<evidence type="ECO:0000256" key="4">
    <source>
        <dbReference type="ARBA" id="ARBA00022691"/>
    </source>
</evidence>
<keyword evidence="2 7" id="KW-0489">Methyltransferase</keyword>
<dbReference type="GO" id="GO:0008610">
    <property type="term" value="P:lipid biosynthetic process"/>
    <property type="evidence" value="ECO:0007669"/>
    <property type="project" value="InterPro"/>
</dbReference>
<evidence type="ECO:0000256" key="1">
    <source>
        <dbReference type="ARBA" id="ARBA00010815"/>
    </source>
</evidence>
<dbReference type="AlphaFoldDB" id="A0A849VAK8"/>
<protein>
    <submittedName>
        <fullName evidence="7">Class I SAM-dependent methyltransferase</fullName>
    </submittedName>
</protein>
<dbReference type="CDD" id="cd02440">
    <property type="entry name" value="AdoMet_MTases"/>
    <property type="match status" value="1"/>
</dbReference>
<feature type="active site" evidence="6">
    <location>
        <position position="388"/>
    </location>
</feature>
<name>A0A849VAK8_9GAMM</name>
<dbReference type="InterPro" id="IPR003333">
    <property type="entry name" value="CMAS"/>
</dbReference>
<dbReference type="SUPFAM" id="SSF53335">
    <property type="entry name" value="S-adenosyl-L-methionine-dependent methyltransferases"/>
    <property type="match status" value="1"/>
</dbReference>
<keyword evidence="3 7" id="KW-0808">Transferase</keyword>
<dbReference type="PANTHER" id="PTHR43667">
    <property type="entry name" value="CYCLOPROPANE-FATTY-ACYL-PHOSPHOLIPID SYNTHASE"/>
    <property type="match status" value="1"/>
</dbReference>
<dbReference type="Gene3D" id="3.40.50.150">
    <property type="entry name" value="Vaccinia Virus protein VP39"/>
    <property type="match status" value="1"/>
</dbReference>
<dbReference type="InterPro" id="IPR050723">
    <property type="entry name" value="CFA/CMAS"/>
</dbReference>
<evidence type="ECO:0000256" key="3">
    <source>
        <dbReference type="ARBA" id="ARBA00022679"/>
    </source>
</evidence>
<evidence type="ECO:0000313" key="7">
    <source>
        <dbReference type="EMBL" id="NOU50316.1"/>
    </source>
</evidence>
<dbReference type="Proteomes" id="UP000586305">
    <property type="component" value="Unassembled WGS sequence"/>
</dbReference>
<evidence type="ECO:0000256" key="6">
    <source>
        <dbReference type="PIRSR" id="PIRSR003085-1"/>
    </source>
</evidence>
<gene>
    <name evidence="7" type="ORF">HG263_07140</name>
</gene>
<evidence type="ECO:0000256" key="5">
    <source>
        <dbReference type="ARBA" id="ARBA00023098"/>
    </source>
</evidence>
<dbReference type="Pfam" id="PF02353">
    <property type="entry name" value="CMAS"/>
    <property type="match status" value="1"/>
</dbReference>
<dbReference type="EMBL" id="JABBPG010000002">
    <property type="protein sequence ID" value="NOU50316.1"/>
    <property type="molecule type" value="Genomic_DNA"/>
</dbReference>
<comment type="caution">
    <text evidence="7">The sequence shown here is derived from an EMBL/GenBank/DDBJ whole genome shotgun (WGS) entry which is preliminary data.</text>
</comment>
<dbReference type="PIRSF" id="PIRSF003085">
    <property type="entry name" value="CMAS"/>
    <property type="match status" value="1"/>
</dbReference>
<accession>A0A849VAK8</accession>
<proteinExistence type="inferred from homology"/>
<keyword evidence="4" id="KW-0949">S-adenosyl-L-methionine</keyword>
<keyword evidence="8" id="KW-1185">Reference proteome</keyword>
<organism evidence="7 8">
    <name type="scientific">Pseudoalteromonas caenipelagi</name>
    <dbReference type="NCBI Taxonomy" id="2726988"/>
    <lineage>
        <taxon>Bacteria</taxon>
        <taxon>Pseudomonadati</taxon>
        <taxon>Pseudomonadota</taxon>
        <taxon>Gammaproteobacteria</taxon>
        <taxon>Alteromonadales</taxon>
        <taxon>Pseudoalteromonadaceae</taxon>
        <taxon>Pseudoalteromonas</taxon>
    </lineage>
</organism>
<dbReference type="GO" id="GO:0008168">
    <property type="term" value="F:methyltransferase activity"/>
    <property type="evidence" value="ECO:0007669"/>
    <property type="project" value="UniProtKB-KW"/>
</dbReference>
<evidence type="ECO:0000313" key="8">
    <source>
        <dbReference type="Proteomes" id="UP000586305"/>
    </source>
</evidence>
<reference evidence="7 8" key="1">
    <citation type="submission" date="2020-04" db="EMBL/GenBank/DDBJ databases">
        <title>Pseudoalteromonas caenipelagi sp. nov., isolated from a tidal flat.</title>
        <authorList>
            <person name="Park S."/>
            <person name="Yoon J.-H."/>
        </authorList>
    </citation>
    <scope>NUCLEOTIDE SEQUENCE [LARGE SCALE GENOMIC DNA]</scope>
    <source>
        <strain evidence="7 8">JBTF-M23</strain>
    </source>
</reference>
<dbReference type="PANTHER" id="PTHR43667:SF2">
    <property type="entry name" value="FATTY ACID C-METHYL TRANSFERASE"/>
    <property type="match status" value="1"/>
</dbReference>
<dbReference type="RefSeq" id="WP_171625378.1">
    <property type="nucleotide sequence ID" value="NZ_JABBPG010000002.1"/>
</dbReference>
<sequence length="420" mass="47870">MENTTSIHNQLPLSWPEKLYSKLVFSAFNSIETGHLTVLMGGERYEFGNREDALSCTITIVDSAMFKMFALGGSVGAGEAYIEGYWRCSNLTALIEIFAINQAQLDAFERKFSFLTGFVNKLKHLKNKNSKSGSKKNIAAHYDLGNELYSAFLSKEMLYSSAVYPNKQSSLEEAQQNKLQAICQSLDLSANDKVVEIGTGWGAFAIYAAQNYGCHVTTTTISEEQHDYVKNKIKELGLEHKITLLKKDYRDLEGHFDKLVSIEMIEAVGHDYLPSFFKKCDSLLKEDGAMLIQAITIACQRYQHYLKQSDFIQQYIFPGGCLPSITELNTQICSNTSMVVHSINDIGLHYARTLNDWYSRFKKAWPTLDHTKFDQRFYRLWEFYLCYCEGAFKQRATSTIHLVARKPRYVSSTCVDTLDY</sequence>
<dbReference type="InterPro" id="IPR029063">
    <property type="entry name" value="SAM-dependent_MTases_sf"/>
</dbReference>
<evidence type="ECO:0000256" key="2">
    <source>
        <dbReference type="ARBA" id="ARBA00022603"/>
    </source>
</evidence>